<dbReference type="AlphaFoldDB" id="A0A545T8I3"/>
<dbReference type="GO" id="GO:0016740">
    <property type="term" value="F:transferase activity"/>
    <property type="evidence" value="ECO:0007669"/>
    <property type="project" value="UniProtKB-KW"/>
</dbReference>
<name>A0A545T8I3_9GAMM</name>
<protein>
    <submittedName>
        <fullName evidence="1">Glycosyltransferase</fullName>
    </submittedName>
</protein>
<dbReference type="Gene3D" id="3.40.50.2000">
    <property type="entry name" value="Glycogen Phosphorylase B"/>
    <property type="match status" value="1"/>
</dbReference>
<proteinExistence type="predicted"/>
<evidence type="ECO:0000313" key="1">
    <source>
        <dbReference type="EMBL" id="TQV73495.1"/>
    </source>
</evidence>
<dbReference type="OrthoDB" id="9793805at2"/>
<evidence type="ECO:0000313" key="2">
    <source>
        <dbReference type="Proteomes" id="UP000319732"/>
    </source>
</evidence>
<dbReference type="InterPro" id="IPR005262">
    <property type="entry name" value="MJ1255-like"/>
</dbReference>
<dbReference type="Proteomes" id="UP000319732">
    <property type="component" value="Unassembled WGS sequence"/>
</dbReference>
<dbReference type="Pfam" id="PF13528">
    <property type="entry name" value="Glyco_trans_1_3"/>
    <property type="match status" value="1"/>
</dbReference>
<dbReference type="EMBL" id="VHSG01000018">
    <property type="protein sequence ID" value="TQV73495.1"/>
    <property type="molecule type" value="Genomic_DNA"/>
</dbReference>
<comment type="caution">
    <text evidence="1">The sequence shown here is derived from an EMBL/GenBank/DDBJ whole genome shotgun (WGS) entry which is preliminary data.</text>
</comment>
<sequence>MKILYGVQATGNGHITRARAISAALENTDLQVDYLFSGRERDKFFDMKQFGDWRCLSGMTFVHQEGKIDNLRTLRHNKILQFFRDIRELPVDDYDLVITDFEPVSAWAARRAGKTCIGIGHQYAFDYPIPLRGSTLSSRMIMRHFAPASLSLGLHWHHFGHNILPPIADIPAGAGRHVDPRKIVVYLGFESPQKVMSLLEPMEDYIFYYYGEFERHEDRGNIQLRPLSRSGFQQDLHTCSGVISNAGFELASEAIQLGKKLLAKPLQGQMEQLSNAAALEQLGLGMTMNSLDAGTIRHWLDDWKGPQVVYPDVAGAIVDWLVAGDWKDSSNLVTNLWAQVESPDIADFAANPKPTTSATLAANTGRAA</sequence>
<dbReference type="NCBIfam" id="TIGR00661">
    <property type="entry name" value="MJ1255"/>
    <property type="match status" value="1"/>
</dbReference>
<keyword evidence="1" id="KW-0808">Transferase</keyword>
<accession>A0A545T8I3</accession>
<dbReference type="RefSeq" id="WP_142905624.1">
    <property type="nucleotide sequence ID" value="NZ_ML660097.1"/>
</dbReference>
<dbReference type="SUPFAM" id="SSF53756">
    <property type="entry name" value="UDP-Glycosyltransferase/glycogen phosphorylase"/>
    <property type="match status" value="1"/>
</dbReference>
<keyword evidence="2" id="KW-1185">Reference proteome</keyword>
<gene>
    <name evidence="1" type="ORF">FKG94_17505</name>
</gene>
<reference evidence="1 2" key="1">
    <citation type="submission" date="2019-06" db="EMBL/GenBank/DDBJ databases">
        <title>Whole genome sequence for Cellvibrionaceae sp. R142.</title>
        <authorList>
            <person name="Wang G."/>
        </authorList>
    </citation>
    <scope>NUCLEOTIDE SEQUENCE [LARGE SCALE GENOMIC DNA]</scope>
    <source>
        <strain evidence="1 2">R142</strain>
    </source>
</reference>
<organism evidence="1 2">
    <name type="scientific">Exilibacterium tricleocarpae</name>
    <dbReference type="NCBI Taxonomy" id="2591008"/>
    <lineage>
        <taxon>Bacteria</taxon>
        <taxon>Pseudomonadati</taxon>
        <taxon>Pseudomonadota</taxon>
        <taxon>Gammaproteobacteria</taxon>
        <taxon>Cellvibrionales</taxon>
        <taxon>Cellvibrionaceae</taxon>
        <taxon>Exilibacterium</taxon>
    </lineage>
</organism>